<dbReference type="Pfam" id="PF05818">
    <property type="entry name" value="TraT"/>
    <property type="match status" value="1"/>
</dbReference>
<evidence type="ECO:0000256" key="4">
    <source>
        <dbReference type="ARBA" id="ARBA00023139"/>
    </source>
</evidence>
<evidence type="ECO:0000256" key="2">
    <source>
        <dbReference type="ARBA" id="ARBA00022729"/>
    </source>
</evidence>
<dbReference type="Proteomes" id="UP001139311">
    <property type="component" value="Unassembled WGS sequence"/>
</dbReference>
<keyword evidence="6" id="KW-0998">Cell outer membrane</keyword>
<evidence type="ECO:0000313" key="8">
    <source>
        <dbReference type="Proteomes" id="UP001139311"/>
    </source>
</evidence>
<comment type="subcellular location">
    <subcellularLocation>
        <location evidence="1">Cell outer membrane</location>
        <topology evidence="1">Lipid-anchor</topology>
    </subcellularLocation>
</comment>
<dbReference type="GO" id="GO:0009279">
    <property type="term" value="C:cell outer membrane"/>
    <property type="evidence" value="ECO:0007669"/>
    <property type="project" value="UniProtKB-SubCell"/>
</dbReference>
<accession>A0A9X1LDD3</accession>
<comment type="caution">
    <text evidence="7">The sequence shown here is derived from an EMBL/GenBank/DDBJ whole genome shotgun (WGS) entry which is preliminary data.</text>
</comment>
<feature type="signal peptide" evidence="6">
    <location>
        <begin position="1"/>
        <end position="24"/>
    </location>
</feature>
<keyword evidence="5" id="KW-0449">Lipoprotein</keyword>
<keyword evidence="2 6" id="KW-0732">Signal</keyword>
<reference evidence="7" key="1">
    <citation type="submission" date="2021-10" db="EMBL/GenBank/DDBJ databases">
        <title>Roseicella aerolatum sp. nov., isolated from aerosols of e-waste dismantling site.</title>
        <authorList>
            <person name="Qin T."/>
        </authorList>
    </citation>
    <scope>NUCLEOTIDE SEQUENCE</scope>
    <source>
        <strain evidence="7">GB24</strain>
    </source>
</reference>
<evidence type="ECO:0000256" key="1">
    <source>
        <dbReference type="ARBA" id="ARBA00004459"/>
    </source>
</evidence>
<keyword evidence="3 6" id="KW-0472">Membrane</keyword>
<name>A0A9X1LDD3_9PROT</name>
<dbReference type="InterPro" id="IPR008874">
    <property type="entry name" value="TraT_complement-R"/>
</dbReference>
<evidence type="ECO:0000256" key="6">
    <source>
        <dbReference type="PIRNR" id="PIRNR002859"/>
    </source>
</evidence>
<evidence type="ECO:0000256" key="3">
    <source>
        <dbReference type="ARBA" id="ARBA00023136"/>
    </source>
</evidence>
<keyword evidence="4" id="KW-0564">Palmitate</keyword>
<dbReference type="EMBL" id="JAJAQI010000048">
    <property type="protein sequence ID" value="MCB4824632.1"/>
    <property type="molecule type" value="Genomic_DNA"/>
</dbReference>
<dbReference type="PROSITE" id="PS51257">
    <property type="entry name" value="PROKAR_LIPOPROTEIN"/>
    <property type="match status" value="1"/>
</dbReference>
<evidence type="ECO:0000256" key="5">
    <source>
        <dbReference type="ARBA" id="ARBA00023288"/>
    </source>
</evidence>
<dbReference type="AlphaFoldDB" id="A0A9X1LDD3"/>
<feature type="chain" id="PRO_5041032684" evidence="6">
    <location>
        <begin position="25"/>
        <end position="273"/>
    </location>
</feature>
<keyword evidence="8" id="KW-1185">Reference proteome</keyword>
<dbReference type="RefSeq" id="WP_226612731.1">
    <property type="nucleotide sequence ID" value="NZ_JAJAQI010000048.1"/>
</dbReference>
<sequence length="273" mass="28691">MRNSAPRAAAVLLAGALALGGCQAADAVINNSTLNVQTQMSESVFLDPAPSNMKTVYVSVRNTSDRPEVDFRAPLMQAISARGYRVVDDPNQAHFMLRANVLQVGPVKEQDRGALLSAKYGEPLLAGAAVGGLTSAFGGGSNAALGVGLGVAAGAYLANQLVRNVTYAVVTDIQLSERPRRGAVVNQRTTTVAAQGNSSVTTAAGPNSRFSGAAFSSGTTNARVRSQDVFERADFKQYQLRSIAYAEKVNLQFEEAVPVLVQRLAGTLSNLFE</sequence>
<proteinExistence type="predicted"/>
<protein>
    <submittedName>
        <fullName evidence="7">Complement resistance protein TraT</fullName>
    </submittedName>
</protein>
<organism evidence="7 8">
    <name type="scientific">Roseicella aerolata</name>
    <dbReference type="NCBI Taxonomy" id="2883479"/>
    <lineage>
        <taxon>Bacteria</taxon>
        <taxon>Pseudomonadati</taxon>
        <taxon>Pseudomonadota</taxon>
        <taxon>Alphaproteobacteria</taxon>
        <taxon>Acetobacterales</taxon>
        <taxon>Roseomonadaceae</taxon>
        <taxon>Roseicella</taxon>
    </lineage>
</organism>
<gene>
    <name evidence="7" type="ORF">LHA35_23160</name>
</gene>
<evidence type="ECO:0000313" key="7">
    <source>
        <dbReference type="EMBL" id="MCB4824632.1"/>
    </source>
</evidence>
<dbReference type="PIRSF" id="PIRSF002859">
    <property type="entry name" value="Lipo_traT"/>
    <property type="match status" value="1"/>
</dbReference>